<accession>A0A812IJ49</accession>
<organism evidence="2 3">
    <name type="scientific">Symbiodinium natans</name>
    <dbReference type="NCBI Taxonomy" id="878477"/>
    <lineage>
        <taxon>Eukaryota</taxon>
        <taxon>Sar</taxon>
        <taxon>Alveolata</taxon>
        <taxon>Dinophyceae</taxon>
        <taxon>Suessiales</taxon>
        <taxon>Symbiodiniaceae</taxon>
        <taxon>Symbiodinium</taxon>
    </lineage>
</organism>
<dbReference type="AlphaFoldDB" id="A0A812IJ49"/>
<comment type="caution">
    <text evidence="2">The sequence shown here is derived from an EMBL/GenBank/DDBJ whole genome shotgun (WGS) entry which is preliminary data.</text>
</comment>
<dbReference type="Gene3D" id="3.40.50.1000">
    <property type="entry name" value="HAD superfamily/HAD-like"/>
    <property type="match status" value="1"/>
</dbReference>
<keyword evidence="3" id="KW-1185">Reference proteome</keyword>
<dbReference type="EMBL" id="CAJNDS010000287">
    <property type="protein sequence ID" value="CAE7038844.1"/>
    <property type="molecule type" value="Genomic_DNA"/>
</dbReference>
<dbReference type="InterPro" id="IPR023214">
    <property type="entry name" value="HAD_sf"/>
</dbReference>
<dbReference type="Proteomes" id="UP000604046">
    <property type="component" value="Unassembled WGS sequence"/>
</dbReference>
<dbReference type="NCBIfam" id="TIGR02251">
    <property type="entry name" value="HIF-SF_euk"/>
    <property type="match status" value="1"/>
</dbReference>
<dbReference type="PROSITE" id="PS50969">
    <property type="entry name" value="FCP1"/>
    <property type="match status" value="1"/>
</dbReference>
<reference evidence="2" key="1">
    <citation type="submission" date="2021-02" db="EMBL/GenBank/DDBJ databases">
        <authorList>
            <person name="Dougan E. K."/>
            <person name="Rhodes N."/>
            <person name="Thang M."/>
            <person name="Chan C."/>
        </authorList>
    </citation>
    <scope>NUCLEOTIDE SEQUENCE</scope>
</reference>
<evidence type="ECO:0000313" key="2">
    <source>
        <dbReference type="EMBL" id="CAE7038844.1"/>
    </source>
</evidence>
<evidence type="ECO:0000259" key="1">
    <source>
        <dbReference type="PROSITE" id="PS50969"/>
    </source>
</evidence>
<dbReference type="SUPFAM" id="SSF56784">
    <property type="entry name" value="HAD-like"/>
    <property type="match status" value="1"/>
</dbReference>
<sequence length="263" mass="29731">MAAAMVHPGAWPAARPTMGVTMPNPREEPPAWSELDDSLRAALRFLAYECDDPGPVPEGPALLPRQEGLDGEIMPRMTVVLDLDETLSHCRLEPLKSLQPDFCVHFEESKATGYVYVRPNARLFLEVASRLFEVVVFTASSKSYADQVLDQLDPDRQHISTRLYRQHCVERSGAFLKDLRRMGRRMDRCLLVDNSPVSLALCPDNGVVVSSWTAEDPDDKELMELLLILQQCDLEASVPQFLGRRYGLRAMVELLRRRPDLLE</sequence>
<dbReference type="OrthoDB" id="277011at2759"/>
<dbReference type="InterPro" id="IPR004274">
    <property type="entry name" value="FCP1_dom"/>
</dbReference>
<dbReference type="Pfam" id="PF03031">
    <property type="entry name" value="NIF"/>
    <property type="match status" value="1"/>
</dbReference>
<gene>
    <name evidence="2" type="primary">ctdspl2a</name>
    <name evidence="2" type="ORF">SNAT2548_LOCUS4631</name>
</gene>
<dbReference type="InterPro" id="IPR011948">
    <property type="entry name" value="Dullard_phosphatase"/>
</dbReference>
<dbReference type="FunFam" id="3.40.50.1000:FF:000093">
    <property type="entry name" value="NLI interacting factor-like phosphatase family protein"/>
    <property type="match status" value="1"/>
</dbReference>
<dbReference type="CDD" id="cd07521">
    <property type="entry name" value="HAD_FCP1-like"/>
    <property type="match status" value="1"/>
</dbReference>
<feature type="domain" description="FCP1 homology" evidence="1">
    <location>
        <begin position="72"/>
        <end position="232"/>
    </location>
</feature>
<proteinExistence type="predicted"/>
<name>A0A812IJ49_9DINO</name>
<evidence type="ECO:0000313" key="3">
    <source>
        <dbReference type="Proteomes" id="UP000604046"/>
    </source>
</evidence>
<dbReference type="InterPro" id="IPR050365">
    <property type="entry name" value="TIM50"/>
</dbReference>
<dbReference type="PANTHER" id="PTHR12210">
    <property type="entry name" value="DULLARD PROTEIN PHOSPHATASE"/>
    <property type="match status" value="1"/>
</dbReference>
<dbReference type="GO" id="GO:0016791">
    <property type="term" value="F:phosphatase activity"/>
    <property type="evidence" value="ECO:0007669"/>
    <property type="project" value="InterPro"/>
</dbReference>
<protein>
    <submittedName>
        <fullName evidence="2">Ctdspl2a protein</fullName>
    </submittedName>
</protein>
<dbReference type="SMART" id="SM00577">
    <property type="entry name" value="CPDc"/>
    <property type="match status" value="1"/>
</dbReference>
<dbReference type="InterPro" id="IPR036412">
    <property type="entry name" value="HAD-like_sf"/>
</dbReference>